<evidence type="ECO:0000256" key="4">
    <source>
        <dbReference type="SAM" id="MobiDB-lite"/>
    </source>
</evidence>
<evidence type="ECO:0000256" key="1">
    <source>
        <dbReference type="ARBA" id="ARBA00001964"/>
    </source>
</evidence>
<evidence type="ECO:0000256" key="3">
    <source>
        <dbReference type="ARBA" id="ARBA00023052"/>
    </source>
</evidence>
<reference evidence="6 7" key="1">
    <citation type="journal article" date="2016" name="Front. Microbiol.">
        <title>Genome Sequence of the Piezophilic, Mesophilic Sulfate-Reducing Bacterium Desulfovibrio indicus J2T.</title>
        <authorList>
            <person name="Cao J."/>
            <person name="Maignien L."/>
            <person name="Shao Z."/>
            <person name="Alain K."/>
            <person name="Jebbar M."/>
        </authorList>
    </citation>
    <scope>NUCLEOTIDE SEQUENCE [LARGE SCALE GENOMIC DNA]</scope>
    <source>
        <strain evidence="6 7">J2</strain>
    </source>
</reference>
<dbReference type="EMBL" id="CP014206">
    <property type="protein sequence ID" value="AMK11505.1"/>
    <property type="molecule type" value="Genomic_DNA"/>
</dbReference>
<sequence>MPWTAVCISKDDSLRFEKDGLRCISYVEALNEAQRQAMEGDPEVFLIGEGIDDVGGVFGSTKGLKDRFGERVMDMPIAENGLTGVVTAAAAAGMKPVLVHMRADFLPMSMDQLTNHAAKWHYMSGGRVSIPLVVRSIIGRGWGSAAQHSQGTHNMFLSTPGLKIALPATPYDAKGLFLSAMQDPNPVLIFEHRWLYGSIGPVPEEPYAVPLGQAVVRRPGSDVTIVAVSHMLPFAMQAADTLAAEGVEAEVVDPRTIAPLDMETISASVGKTGRLVLCDVSCRTGGFAGEVVCRLAEENPAMLKAPVRRVSFPDLPTRPRPLTPGRAPDLPTPCSPVLEEAYYPGAEDIAAAVRAVIS</sequence>
<dbReference type="PANTHER" id="PTHR43257">
    <property type="entry name" value="PYRUVATE DEHYDROGENASE E1 COMPONENT BETA SUBUNIT"/>
    <property type="match status" value="1"/>
</dbReference>
<keyword evidence="3" id="KW-0786">Thiamine pyrophosphate</keyword>
<dbReference type="SMART" id="SM00861">
    <property type="entry name" value="Transket_pyr"/>
    <property type="match status" value="1"/>
</dbReference>
<feature type="domain" description="Transketolase-like pyrimidine-binding" evidence="5">
    <location>
        <begin position="24"/>
        <end position="198"/>
    </location>
</feature>
<dbReference type="Proteomes" id="UP000055611">
    <property type="component" value="Chromosome"/>
</dbReference>
<evidence type="ECO:0000313" key="7">
    <source>
        <dbReference type="Proteomes" id="UP000055611"/>
    </source>
</evidence>
<dbReference type="Pfam" id="PF02779">
    <property type="entry name" value="Transket_pyr"/>
    <property type="match status" value="1"/>
</dbReference>
<dbReference type="SUPFAM" id="SSF52922">
    <property type="entry name" value="TK C-terminal domain-like"/>
    <property type="match status" value="1"/>
</dbReference>
<accession>A0ABM5YVQ5</accession>
<gene>
    <name evidence="6" type="ORF">AWY79_10440</name>
</gene>
<keyword evidence="7" id="KW-1185">Reference proteome</keyword>
<proteinExistence type="predicted"/>
<dbReference type="Gene3D" id="3.40.50.920">
    <property type="match status" value="1"/>
</dbReference>
<evidence type="ECO:0000259" key="5">
    <source>
        <dbReference type="SMART" id="SM00861"/>
    </source>
</evidence>
<dbReference type="InterPro" id="IPR029061">
    <property type="entry name" value="THDP-binding"/>
</dbReference>
<dbReference type="InterPro" id="IPR033248">
    <property type="entry name" value="Transketolase_C"/>
</dbReference>
<dbReference type="Pfam" id="PF02780">
    <property type="entry name" value="Transketolase_C"/>
    <property type="match status" value="1"/>
</dbReference>
<evidence type="ECO:0000256" key="2">
    <source>
        <dbReference type="ARBA" id="ARBA00023002"/>
    </source>
</evidence>
<name>A0ABM5YVQ5_9BACT</name>
<dbReference type="InterPro" id="IPR005475">
    <property type="entry name" value="Transketolase-like_Pyr-bd"/>
</dbReference>
<dbReference type="PANTHER" id="PTHR43257:SF2">
    <property type="entry name" value="PYRUVATE DEHYDROGENASE E1 COMPONENT SUBUNIT BETA"/>
    <property type="match status" value="1"/>
</dbReference>
<evidence type="ECO:0000313" key="6">
    <source>
        <dbReference type="EMBL" id="AMK11505.1"/>
    </source>
</evidence>
<feature type="region of interest" description="Disordered" evidence="4">
    <location>
        <begin position="314"/>
        <end position="333"/>
    </location>
</feature>
<organism evidence="6 7">
    <name type="scientific">Pseudodesulfovibrio indicus</name>
    <dbReference type="NCBI Taxonomy" id="1716143"/>
    <lineage>
        <taxon>Bacteria</taxon>
        <taxon>Pseudomonadati</taxon>
        <taxon>Thermodesulfobacteriota</taxon>
        <taxon>Desulfovibrionia</taxon>
        <taxon>Desulfovibrionales</taxon>
        <taxon>Desulfovibrionaceae</taxon>
    </lineage>
</organism>
<protein>
    <submittedName>
        <fullName evidence="6">Acetoin dehydrogenase</fullName>
    </submittedName>
</protein>
<keyword evidence="2" id="KW-0560">Oxidoreductase</keyword>
<dbReference type="Gene3D" id="3.40.50.970">
    <property type="match status" value="1"/>
</dbReference>
<dbReference type="SUPFAM" id="SSF52518">
    <property type="entry name" value="Thiamin diphosphate-binding fold (THDP-binding)"/>
    <property type="match status" value="1"/>
</dbReference>
<comment type="cofactor">
    <cofactor evidence="1">
        <name>thiamine diphosphate</name>
        <dbReference type="ChEBI" id="CHEBI:58937"/>
    </cofactor>
</comment>
<dbReference type="RefSeq" id="WP_066803332.1">
    <property type="nucleotide sequence ID" value="NZ_CP014206.1"/>
</dbReference>
<dbReference type="InterPro" id="IPR009014">
    <property type="entry name" value="Transketo_C/PFOR_II"/>
</dbReference>